<dbReference type="AlphaFoldDB" id="A0A2K3K2L3"/>
<reference evidence="1 2" key="1">
    <citation type="journal article" date="2014" name="Am. J. Bot.">
        <title>Genome assembly and annotation for red clover (Trifolium pratense; Fabaceae).</title>
        <authorList>
            <person name="Istvanek J."/>
            <person name="Jaros M."/>
            <person name="Krenek A."/>
            <person name="Repkova J."/>
        </authorList>
    </citation>
    <scope>NUCLEOTIDE SEQUENCE [LARGE SCALE GENOMIC DNA]</scope>
    <source>
        <strain evidence="2">cv. Tatra</strain>
        <tissue evidence="1">Young leaves</tissue>
    </source>
</reference>
<reference evidence="1 2" key="2">
    <citation type="journal article" date="2017" name="Front. Plant Sci.">
        <title>Gene Classification and Mining of Molecular Markers Useful in Red Clover (Trifolium pratense) Breeding.</title>
        <authorList>
            <person name="Istvanek J."/>
            <person name="Dluhosova J."/>
            <person name="Dluhos P."/>
            <person name="Patkova L."/>
            <person name="Nedelnik J."/>
            <person name="Repkova J."/>
        </authorList>
    </citation>
    <scope>NUCLEOTIDE SEQUENCE [LARGE SCALE GENOMIC DNA]</scope>
    <source>
        <strain evidence="2">cv. Tatra</strain>
        <tissue evidence="1">Young leaves</tissue>
    </source>
</reference>
<sequence>MVVRQSGLDTSKACFGDMYIPTVDDKVKEQIMSAPRASDQGERIIGLCGPDKRVDHSVETAIGIAERHQLFQKIVKATVTKKTGHYKDSDT</sequence>
<evidence type="ECO:0000313" key="1">
    <source>
        <dbReference type="EMBL" id="PNX60533.1"/>
    </source>
</evidence>
<name>A0A2K3K2L3_TRIPR</name>
<proteinExistence type="predicted"/>
<organism evidence="1 2">
    <name type="scientific">Trifolium pratense</name>
    <name type="common">Red clover</name>
    <dbReference type="NCBI Taxonomy" id="57577"/>
    <lineage>
        <taxon>Eukaryota</taxon>
        <taxon>Viridiplantae</taxon>
        <taxon>Streptophyta</taxon>
        <taxon>Embryophyta</taxon>
        <taxon>Tracheophyta</taxon>
        <taxon>Spermatophyta</taxon>
        <taxon>Magnoliopsida</taxon>
        <taxon>eudicotyledons</taxon>
        <taxon>Gunneridae</taxon>
        <taxon>Pentapetalae</taxon>
        <taxon>rosids</taxon>
        <taxon>fabids</taxon>
        <taxon>Fabales</taxon>
        <taxon>Fabaceae</taxon>
        <taxon>Papilionoideae</taxon>
        <taxon>50 kb inversion clade</taxon>
        <taxon>NPAAA clade</taxon>
        <taxon>Hologalegina</taxon>
        <taxon>IRL clade</taxon>
        <taxon>Trifolieae</taxon>
        <taxon>Trifolium</taxon>
    </lineage>
</organism>
<dbReference type="ExpressionAtlas" id="A0A2K3K2L3">
    <property type="expression patterns" value="baseline"/>
</dbReference>
<comment type="caution">
    <text evidence="1">The sequence shown here is derived from an EMBL/GenBank/DDBJ whole genome shotgun (WGS) entry which is preliminary data.</text>
</comment>
<gene>
    <name evidence="1" type="ORF">L195_g060227</name>
</gene>
<evidence type="ECO:0000313" key="2">
    <source>
        <dbReference type="Proteomes" id="UP000236291"/>
    </source>
</evidence>
<dbReference type="Proteomes" id="UP000236291">
    <property type="component" value="Unassembled WGS sequence"/>
</dbReference>
<dbReference type="EMBL" id="ASHM01137199">
    <property type="protein sequence ID" value="PNX60533.1"/>
    <property type="molecule type" value="Genomic_DNA"/>
</dbReference>
<feature type="non-terminal residue" evidence="1">
    <location>
        <position position="91"/>
    </location>
</feature>
<accession>A0A2K3K2L3</accession>
<protein>
    <submittedName>
        <fullName evidence="1">Uncharacterized protein</fullName>
    </submittedName>
</protein>